<dbReference type="GO" id="GO:0046872">
    <property type="term" value="F:metal ion binding"/>
    <property type="evidence" value="ECO:0007669"/>
    <property type="project" value="InterPro"/>
</dbReference>
<evidence type="ECO:0000256" key="1">
    <source>
        <dbReference type="ARBA" id="ARBA00022598"/>
    </source>
</evidence>
<keyword evidence="1" id="KW-0436">Ligase</keyword>
<proteinExistence type="predicted"/>
<name>A0A1W1X4R6_9BACT</name>
<protein>
    <submittedName>
        <fullName evidence="6">Acetyltransferase</fullName>
    </submittedName>
</protein>
<dbReference type="InterPro" id="IPR011761">
    <property type="entry name" value="ATP-grasp"/>
</dbReference>
<dbReference type="SUPFAM" id="SSF52210">
    <property type="entry name" value="Succinyl-CoA synthetase domains"/>
    <property type="match status" value="2"/>
</dbReference>
<dbReference type="PROSITE" id="PS50975">
    <property type="entry name" value="ATP_GRASP"/>
    <property type="match status" value="1"/>
</dbReference>
<dbReference type="GO" id="GO:0016874">
    <property type="term" value="F:ligase activity"/>
    <property type="evidence" value="ECO:0007669"/>
    <property type="project" value="UniProtKB-KW"/>
</dbReference>
<dbReference type="Pfam" id="PF13549">
    <property type="entry name" value="ATP-grasp_5"/>
    <property type="match status" value="1"/>
</dbReference>
<dbReference type="InterPro" id="IPR036291">
    <property type="entry name" value="NAD(P)-bd_dom_sf"/>
</dbReference>
<keyword evidence="6" id="KW-0808">Transferase</keyword>
<dbReference type="InterPro" id="IPR016102">
    <property type="entry name" value="Succinyl-CoA_synth-like"/>
</dbReference>
<dbReference type="Gene3D" id="3.40.50.261">
    <property type="entry name" value="Succinyl-CoA synthetase domains"/>
    <property type="match status" value="2"/>
</dbReference>
<reference evidence="6 7" key="1">
    <citation type="submission" date="2017-04" db="EMBL/GenBank/DDBJ databases">
        <authorList>
            <person name="Afonso C.L."/>
            <person name="Miller P.J."/>
            <person name="Scott M.A."/>
            <person name="Spackman E."/>
            <person name="Goraichik I."/>
            <person name="Dimitrov K.M."/>
            <person name="Suarez D.L."/>
            <person name="Swayne D.E."/>
        </authorList>
    </citation>
    <scope>NUCLEOTIDE SEQUENCE [LARGE SCALE GENOMIC DNA]</scope>
    <source>
        <strain evidence="6 7">DSM 13146</strain>
    </source>
</reference>
<dbReference type="SMART" id="SM00881">
    <property type="entry name" value="CoA_binding"/>
    <property type="match status" value="1"/>
</dbReference>
<organism evidence="6 7">
    <name type="scientific">Desulfacinum hydrothermale DSM 13146</name>
    <dbReference type="NCBI Taxonomy" id="1121390"/>
    <lineage>
        <taxon>Bacteria</taxon>
        <taxon>Pseudomonadati</taxon>
        <taxon>Thermodesulfobacteriota</taxon>
        <taxon>Syntrophobacteria</taxon>
        <taxon>Syntrophobacterales</taxon>
        <taxon>Syntrophobacteraceae</taxon>
        <taxon>Desulfacinum</taxon>
    </lineage>
</organism>
<dbReference type="InterPro" id="IPR013815">
    <property type="entry name" value="ATP_grasp_subdomain_1"/>
</dbReference>
<evidence type="ECO:0000259" key="5">
    <source>
        <dbReference type="PROSITE" id="PS50975"/>
    </source>
</evidence>
<gene>
    <name evidence="6" type="ORF">SAMN02746041_00557</name>
</gene>
<dbReference type="Gene3D" id="3.30.1490.20">
    <property type="entry name" value="ATP-grasp fold, A domain"/>
    <property type="match status" value="1"/>
</dbReference>
<evidence type="ECO:0000256" key="4">
    <source>
        <dbReference type="PROSITE-ProRule" id="PRU00409"/>
    </source>
</evidence>
<dbReference type="InterPro" id="IPR003781">
    <property type="entry name" value="CoA-bd"/>
</dbReference>
<dbReference type="Pfam" id="PF13607">
    <property type="entry name" value="Succ_CoA_lig"/>
    <property type="match status" value="1"/>
</dbReference>
<keyword evidence="3 4" id="KW-0067">ATP-binding</keyword>
<dbReference type="Proteomes" id="UP000192783">
    <property type="component" value="Unassembled WGS sequence"/>
</dbReference>
<dbReference type="PANTHER" id="PTHR43334">
    <property type="entry name" value="ACETATE--COA LIGASE [ADP-FORMING]"/>
    <property type="match status" value="1"/>
</dbReference>
<dbReference type="InterPro" id="IPR032875">
    <property type="entry name" value="Succ_CoA_lig_flav_dom"/>
</dbReference>
<dbReference type="Gene3D" id="3.30.470.20">
    <property type="entry name" value="ATP-grasp fold, B domain"/>
    <property type="match status" value="1"/>
</dbReference>
<dbReference type="Gene3D" id="3.40.50.720">
    <property type="entry name" value="NAD(P)-binding Rossmann-like Domain"/>
    <property type="match status" value="1"/>
</dbReference>
<dbReference type="SUPFAM" id="SSF56059">
    <property type="entry name" value="Glutathione synthetase ATP-binding domain-like"/>
    <property type="match status" value="1"/>
</dbReference>
<dbReference type="GO" id="GO:0016740">
    <property type="term" value="F:transferase activity"/>
    <property type="evidence" value="ECO:0007669"/>
    <property type="project" value="UniProtKB-KW"/>
</dbReference>
<sequence>MDLFFDAASVAVIGVSSSPTNLGRAIVYSLMQFQYQGLIHLVGPKGGVFLGHKIYPSILDVPDPVDLAAVLVPARAVPEVIRQCGQKGVKRVVVESAGFRELGDDRRGLEQEIQAALSQYGMRMIGPNCIGVINRHTGLAVPFMPMRPETDPGSVGIVSQSGGVGAMAINNCAAENLGFSKFASIGNKLDVDENDVLDYLVQDDQTRVVFAYLEGIADGRRLMEIAASSAKPIVVHKSNRGGSGSIIARSHSASLAADDAVVDAALRQSGILRVWDQTEALRAIKGFSLPPMKGARLAVISRSGGHAVMAADAADELGFVLPPFPKELVEAAERHARAGVIQFHNPMDLGDVFDLELYKALVAESIQREDVDGVLFILNYQGIFDADPCRKLIPELGRIMHKAGKPIAVCVFTMHEELALNKRAAGFPIFEDPRDALQALAWNRDHKRGPVEVFAAEPPEGVRRKEAERLLKTAEAGPAAPDLLAQLLECYGIPVVPWAVASGEDEAVEAARRLGFPVALKTANPQVVHKSDQGAVILSLSTEEEVGRAYGRLKELGPRVLVQKMAQPGLEWLVGGRRDDAFGPVVVTGLGGIYVEVFRETALRVGPVTAEQARAMLKECRGSALLRGARGRAVLDEESLADCVARLSWMLHDLPAITELDLNPVCVYEKGVTALDWRATIGEKA</sequence>
<keyword evidence="2 4" id="KW-0547">Nucleotide-binding</keyword>
<dbReference type="RefSeq" id="WP_170920291.1">
    <property type="nucleotide sequence ID" value="NZ_FWXF01000002.1"/>
</dbReference>
<evidence type="ECO:0000256" key="2">
    <source>
        <dbReference type="ARBA" id="ARBA00022741"/>
    </source>
</evidence>
<evidence type="ECO:0000313" key="7">
    <source>
        <dbReference type="Proteomes" id="UP000192783"/>
    </source>
</evidence>
<dbReference type="PANTHER" id="PTHR43334:SF1">
    <property type="entry name" value="3-HYDROXYPROPIONATE--COA LIGASE [ADP-FORMING]"/>
    <property type="match status" value="1"/>
</dbReference>
<dbReference type="InterPro" id="IPR051538">
    <property type="entry name" value="Acyl-CoA_Synth/Transferase"/>
</dbReference>
<evidence type="ECO:0000313" key="6">
    <source>
        <dbReference type="EMBL" id="SMC18847.1"/>
    </source>
</evidence>
<dbReference type="GO" id="GO:0005524">
    <property type="term" value="F:ATP binding"/>
    <property type="evidence" value="ECO:0007669"/>
    <property type="project" value="UniProtKB-UniRule"/>
</dbReference>
<keyword evidence="7" id="KW-1185">Reference proteome</keyword>
<dbReference type="AlphaFoldDB" id="A0A1W1X4R6"/>
<dbReference type="EMBL" id="FWXF01000002">
    <property type="protein sequence ID" value="SMC18847.1"/>
    <property type="molecule type" value="Genomic_DNA"/>
</dbReference>
<feature type="domain" description="ATP-grasp" evidence="5">
    <location>
        <begin position="485"/>
        <end position="564"/>
    </location>
</feature>
<dbReference type="SUPFAM" id="SSF51735">
    <property type="entry name" value="NAD(P)-binding Rossmann-fold domains"/>
    <property type="match status" value="1"/>
</dbReference>
<accession>A0A1W1X4R6</accession>
<dbReference type="Pfam" id="PF13380">
    <property type="entry name" value="CoA_binding_2"/>
    <property type="match status" value="1"/>
</dbReference>
<dbReference type="STRING" id="1121390.SAMN02746041_00557"/>
<evidence type="ECO:0000256" key="3">
    <source>
        <dbReference type="ARBA" id="ARBA00022840"/>
    </source>
</evidence>